<accession>A0A0E9U9J8</accession>
<dbReference type="EMBL" id="GBXM01046066">
    <property type="protein sequence ID" value="JAH62511.1"/>
    <property type="molecule type" value="Transcribed_RNA"/>
</dbReference>
<evidence type="ECO:0000313" key="1">
    <source>
        <dbReference type="EMBL" id="JAH62511.1"/>
    </source>
</evidence>
<reference evidence="1" key="2">
    <citation type="journal article" date="2015" name="Fish Shellfish Immunol.">
        <title>Early steps in the European eel (Anguilla anguilla)-Vibrio vulnificus interaction in the gills: Role of the RtxA13 toxin.</title>
        <authorList>
            <person name="Callol A."/>
            <person name="Pajuelo D."/>
            <person name="Ebbesson L."/>
            <person name="Teles M."/>
            <person name="MacKenzie S."/>
            <person name="Amaro C."/>
        </authorList>
    </citation>
    <scope>NUCLEOTIDE SEQUENCE</scope>
</reference>
<protein>
    <submittedName>
        <fullName evidence="1">Uncharacterized protein</fullName>
    </submittedName>
</protein>
<organism evidence="1">
    <name type="scientific">Anguilla anguilla</name>
    <name type="common">European freshwater eel</name>
    <name type="synonym">Muraena anguilla</name>
    <dbReference type="NCBI Taxonomy" id="7936"/>
    <lineage>
        <taxon>Eukaryota</taxon>
        <taxon>Metazoa</taxon>
        <taxon>Chordata</taxon>
        <taxon>Craniata</taxon>
        <taxon>Vertebrata</taxon>
        <taxon>Euteleostomi</taxon>
        <taxon>Actinopterygii</taxon>
        <taxon>Neopterygii</taxon>
        <taxon>Teleostei</taxon>
        <taxon>Anguilliformes</taxon>
        <taxon>Anguillidae</taxon>
        <taxon>Anguilla</taxon>
    </lineage>
</organism>
<dbReference type="AlphaFoldDB" id="A0A0E9U9J8"/>
<proteinExistence type="predicted"/>
<name>A0A0E9U9J8_ANGAN</name>
<sequence length="62" mass="6882">MESVGSRPAVCKSNTTSFIPLPPLSHMSNLLSLAKIPTECTEMLAPIIKTEERLYNLSFIFI</sequence>
<reference evidence="1" key="1">
    <citation type="submission" date="2014-11" db="EMBL/GenBank/DDBJ databases">
        <authorList>
            <person name="Amaro Gonzalez C."/>
        </authorList>
    </citation>
    <scope>NUCLEOTIDE SEQUENCE</scope>
</reference>